<gene>
    <name evidence="1" type="ORF">CDL15_Pgr005957</name>
</gene>
<organism evidence="1 2">
    <name type="scientific">Punica granatum</name>
    <name type="common">Pomegranate</name>
    <dbReference type="NCBI Taxonomy" id="22663"/>
    <lineage>
        <taxon>Eukaryota</taxon>
        <taxon>Viridiplantae</taxon>
        <taxon>Streptophyta</taxon>
        <taxon>Embryophyta</taxon>
        <taxon>Tracheophyta</taxon>
        <taxon>Spermatophyta</taxon>
        <taxon>Magnoliopsida</taxon>
        <taxon>eudicotyledons</taxon>
        <taxon>Gunneridae</taxon>
        <taxon>Pentapetalae</taxon>
        <taxon>rosids</taxon>
        <taxon>malvids</taxon>
        <taxon>Myrtales</taxon>
        <taxon>Lythraceae</taxon>
        <taxon>Punica</taxon>
    </lineage>
</organism>
<protein>
    <submittedName>
        <fullName evidence="1">Uncharacterized protein</fullName>
    </submittedName>
</protein>
<dbReference type="Proteomes" id="UP000197138">
    <property type="component" value="Unassembled WGS sequence"/>
</dbReference>
<comment type="caution">
    <text evidence="1">The sequence shown here is derived from an EMBL/GenBank/DDBJ whole genome shotgun (WGS) entry which is preliminary data.</text>
</comment>
<dbReference type="EMBL" id="MTKT01004399">
    <property type="protein sequence ID" value="OWM71769.1"/>
    <property type="molecule type" value="Genomic_DNA"/>
</dbReference>
<name>A0A218WH13_PUNGR</name>
<evidence type="ECO:0000313" key="2">
    <source>
        <dbReference type="Proteomes" id="UP000197138"/>
    </source>
</evidence>
<evidence type="ECO:0000313" key="1">
    <source>
        <dbReference type="EMBL" id="OWM71769.1"/>
    </source>
</evidence>
<sequence>MASMTTIEWSTLEEKYLVSLGNGGDLLGIDKVEKHRLHTHVKASEFLISNVGFDVLALVKQIEGTCR</sequence>
<reference evidence="2" key="1">
    <citation type="journal article" date="2017" name="Plant J.">
        <title>The pomegranate (Punica granatum L.) genome and the genomics of punicalagin biosynthesis.</title>
        <authorList>
            <person name="Qin G."/>
            <person name="Xu C."/>
            <person name="Ming R."/>
            <person name="Tang H."/>
            <person name="Guyot R."/>
            <person name="Kramer E.M."/>
            <person name="Hu Y."/>
            <person name="Yi X."/>
            <person name="Qi Y."/>
            <person name="Xu X."/>
            <person name="Gao Z."/>
            <person name="Pan H."/>
            <person name="Jian J."/>
            <person name="Tian Y."/>
            <person name="Yue Z."/>
            <person name="Xu Y."/>
        </authorList>
    </citation>
    <scope>NUCLEOTIDE SEQUENCE [LARGE SCALE GENOMIC DNA]</scope>
    <source>
        <strain evidence="2">cv. Dabenzi</strain>
    </source>
</reference>
<proteinExistence type="predicted"/>
<accession>A0A218WH13</accession>
<dbReference type="AlphaFoldDB" id="A0A218WH13"/>